<gene>
    <name evidence="2" type="ORF">PTSG_05062</name>
</gene>
<evidence type="ECO:0000313" key="2">
    <source>
        <dbReference type="EMBL" id="EGD73350.1"/>
    </source>
</evidence>
<feature type="region of interest" description="Disordered" evidence="1">
    <location>
        <begin position="222"/>
        <end position="266"/>
    </location>
</feature>
<reference evidence="2" key="1">
    <citation type="submission" date="2009-08" db="EMBL/GenBank/DDBJ databases">
        <title>Annotation of Salpingoeca rosetta.</title>
        <authorList>
            <consortium name="The Broad Institute Genome Sequencing Platform"/>
            <person name="Russ C."/>
            <person name="Cuomo C."/>
            <person name="Burger G."/>
            <person name="Gray M.W."/>
            <person name="Holland P.W.H."/>
            <person name="King N."/>
            <person name="Lang F.B.F."/>
            <person name="Roger A.J."/>
            <person name="Ruiz-Trillo I."/>
            <person name="Young S.K."/>
            <person name="Zeng Q."/>
            <person name="Gargeya S."/>
            <person name="Alvarado L."/>
            <person name="Berlin A."/>
            <person name="Chapman S.B."/>
            <person name="Chen Z."/>
            <person name="Freedman E."/>
            <person name="Gellesch M."/>
            <person name="Goldberg J."/>
            <person name="Griggs A."/>
            <person name="Gujja S."/>
            <person name="Heilman E."/>
            <person name="Heiman D."/>
            <person name="Howarth C."/>
            <person name="Mehta T."/>
            <person name="Neiman D."/>
            <person name="Pearson M."/>
            <person name="Roberts A."/>
            <person name="Saif S."/>
            <person name="Shea T."/>
            <person name="Shenoy N."/>
            <person name="Sisk P."/>
            <person name="Stolte C."/>
            <person name="Sykes S."/>
            <person name="White J."/>
            <person name="Yandava C."/>
            <person name="Haas B."/>
            <person name="Nusbaum C."/>
            <person name="Birren B."/>
        </authorList>
    </citation>
    <scope>NUCLEOTIDE SEQUENCE [LARGE SCALE GENOMIC DNA]</scope>
    <source>
        <strain evidence="2">ATCC 50818</strain>
    </source>
</reference>
<feature type="compositionally biased region" description="Low complexity" evidence="1">
    <location>
        <begin position="245"/>
        <end position="254"/>
    </location>
</feature>
<sequence>MPGKPKRAFSQPLDGQHPDHHNPPIAVVPPHLQQYLPTSSAAAAVATTTSSTTSSSSSSKAARKKTRRKSTSSGSGGGSSGSYGLRRMSASQPTTQPRPVPMRPRRGAPRAFPSQFHRLQASGAASALWSPMHMRYSAAELLDTTSDSNCVTSADDDEDNEVDEVDEEAVIHNPPDDAGDRAVFTQHAPYASAFTFTSTPTNPSSSSSSSSSSIFGFAGAALHNDSTGHDDDDDGDDGDDDDGTAMDMDMGMDSHAADDDDDSDVDVDEGDLAVLKVAQVAQQAAGSQSRPKPALAQTQPIAAGIAAFQSPCAPRTRRRVTPRLSISHGSGGSPQQQTAGCPACAEEPRPNMVWFVGHQQGHCDEHVHVVARDGPKDALKIRHYLARRSNPGVPCRMLTLPEEMVQAN</sequence>
<dbReference type="InParanoid" id="F2U9E7"/>
<dbReference type="RefSeq" id="XP_004994380.1">
    <property type="nucleotide sequence ID" value="XM_004994323.1"/>
</dbReference>
<dbReference type="GeneID" id="16074961"/>
<feature type="region of interest" description="Disordered" evidence="1">
    <location>
        <begin position="1"/>
        <end position="110"/>
    </location>
</feature>
<dbReference type="Proteomes" id="UP000007799">
    <property type="component" value="Unassembled WGS sequence"/>
</dbReference>
<dbReference type="AlphaFoldDB" id="F2U9E7"/>
<keyword evidence="3" id="KW-1185">Reference proteome</keyword>
<proteinExistence type="predicted"/>
<feature type="compositionally biased region" description="Low complexity" evidence="1">
    <location>
        <begin position="38"/>
        <end position="60"/>
    </location>
</feature>
<evidence type="ECO:0000313" key="3">
    <source>
        <dbReference type="Proteomes" id="UP000007799"/>
    </source>
</evidence>
<name>F2U9E7_SALR5</name>
<feature type="region of interest" description="Disordered" evidence="1">
    <location>
        <begin position="312"/>
        <end position="344"/>
    </location>
</feature>
<dbReference type="EMBL" id="GL832965">
    <property type="protein sequence ID" value="EGD73350.1"/>
    <property type="molecule type" value="Genomic_DNA"/>
</dbReference>
<protein>
    <submittedName>
        <fullName evidence="2">Uncharacterized protein</fullName>
    </submittedName>
</protein>
<feature type="compositionally biased region" description="Acidic residues" evidence="1">
    <location>
        <begin position="230"/>
        <end position="244"/>
    </location>
</feature>
<evidence type="ECO:0000256" key="1">
    <source>
        <dbReference type="SAM" id="MobiDB-lite"/>
    </source>
</evidence>
<organism evidence="3">
    <name type="scientific">Salpingoeca rosetta (strain ATCC 50818 / BSB-021)</name>
    <dbReference type="NCBI Taxonomy" id="946362"/>
    <lineage>
        <taxon>Eukaryota</taxon>
        <taxon>Choanoflagellata</taxon>
        <taxon>Craspedida</taxon>
        <taxon>Salpingoecidae</taxon>
        <taxon>Salpingoeca</taxon>
    </lineage>
</organism>
<dbReference type="KEGG" id="sre:PTSG_05062"/>
<accession>F2U9E7</accession>
<feature type="compositionally biased region" description="Basic residues" evidence="1">
    <location>
        <begin position="61"/>
        <end position="70"/>
    </location>
</feature>